<dbReference type="InterPro" id="IPR050573">
    <property type="entry name" value="SDH/FRD_Iron-Sulfur"/>
</dbReference>
<dbReference type="GO" id="GO:0051537">
    <property type="term" value="F:2 iron, 2 sulfur cluster binding"/>
    <property type="evidence" value="ECO:0007669"/>
    <property type="project" value="UniProtKB-KW"/>
</dbReference>
<evidence type="ECO:0000256" key="18">
    <source>
        <dbReference type="ARBA" id="ARBA00023291"/>
    </source>
</evidence>
<keyword evidence="15" id="KW-0560">Oxidoreductase</keyword>
<dbReference type="Gene3D" id="1.10.1060.10">
    <property type="entry name" value="Alpha-helical ferredoxin"/>
    <property type="match status" value="1"/>
</dbReference>
<keyword evidence="17" id="KW-0411">Iron-sulfur</keyword>
<evidence type="ECO:0000256" key="22">
    <source>
        <dbReference type="SAM" id="MobiDB-lite"/>
    </source>
</evidence>
<evidence type="ECO:0000256" key="10">
    <source>
        <dbReference type="ARBA" id="ARBA00022485"/>
    </source>
</evidence>
<evidence type="ECO:0000256" key="8">
    <source>
        <dbReference type="ARBA" id="ARBA00012792"/>
    </source>
</evidence>
<comment type="subcellular location">
    <subcellularLocation>
        <location evidence="4">Mitochondrion inner membrane</location>
        <topology evidence="4">Peripheral membrane protein</topology>
    </subcellularLocation>
</comment>
<reference evidence="24" key="1">
    <citation type="submission" date="2025-08" db="UniProtKB">
        <authorList>
            <consortium name="RefSeq"/>
        </authorList>
    </citation>
    <scope>IDENTIFICATION</scope>
    <source>
        <tissue evidence="24">Leaf</tissue>
    </source>
</reference>
<evidence type="ECO:0000256" key="11">
    <source>
        <dbReference type="ARBA" id="ARBA00022532"/>
    </source>
</evidence>
<evidence type="ECO:0000256" key="14">
    <source>
        <dbReference type="ARBA" id="ARBA00022982"/>
    </source>
</evidence>
<dbReference type="Pfam" id="PF13534">
    <property type="entry name" value="Fer4_17"/>
    <property type="match status" value="1"/>
</dbReference>
<dbReference type="RefSeq" id="XP_021275399.1">
    <property type="nucleotide sequence ID" value="XM_021419724.1"/>
</dbReference>
<dbReference type="InterPro" id="IPR009051">
    <property type="entry name" value="Helical_ferredxn"/>
</dbReference>
<evidence type="ECO:0000256" key="1">
    <source>
        <dbReference type="ARBA" id="ARBA00001927"/>
    </source>
</evidence>
<dbReference type="GO" id="GO:0008177">
    <property type="term" value="F:succinate dehydrogenase (quinone) activity"/>
    <property type="evidence" value="ECO:0007669"/>
    <property type="project" value="UniProtKB-EC"/>
</dbReference>
<keyword evidence="18" id="KW-0003">3Fe-4S</keyword>
<dbReference type="GO" id="GO:0051538">
    <property type="term" value="F:3 iron, 4 sulfur cluster binding"/>
    <property type="evidence" value="ECO:0007669"/>
    <property type="project" value="UniProtKB-KW"/>
</dbReference>
<evidence type="ECO:0000256" key="4">
    <source>
        <dbReference type="ARBA" id="ARBA00004637"/>
    </source>
</evidence>
<dbReference type="GO" id="GO:0051539">
    <property type="term" value="F:4 iron, 4 sulfur cluster binding"/>
    <property type="evidence" value="ECO:0007669"/>
    <property type="project" value="UniProtKB-KW"/>
</dbReference>
<keyword evidence="11" id="KW-0816">Tricarboxylic acid cycle</keyword>
<name>A0A6J0ZMA6_9ROSI</name>
<evidence type="ECO:0000256" key="16">
    <source>
        <dbReference type="ARBA" id="ARBA00023004"/>
    </source>
</evidence>
<evidence type="ECO:0000256" key="21">
    <source>
        <dbReference type="ARBA" id="ARBA00049220"/>
    </source>
</evidence>
<evidence type="ECO:0000256" key="7">
    <source>
        <dbReference type="ARBA" id="ARBA00011313"/>
    </source>
</evidence>
<evidence type="ECO:0000256" key="12">
    <source>
        <dbReference type="ARBA" id="ARBA00022714"/>
    </source>
</evidence>
<keyword evidence="13" id="KW-0479">Metal-binding</keyword>
<keyword evidence="23" id="KW-1185">Reference proteome</keyword>
<organism evidence="23 24">
    <name type="scientific">Herrania umbratica</name>
    <dbReference type="NCBI Taxonomy" id="108875"/>
    <lineage>
        <taxon>Eukaryota</taxon>
        <taxon>Viridiplantae</taxon>
        <taxon>Streptophyta</taxon>
        <taxon>Embryophyta</taxon>
        <taxon>Tracheophyta</taxon>
        <taxon>Spermatophyta</taxon>
        <taxon>Magnoliopsida</taxon>
        <taxon>eudicotyledons</taxon>
        <taxon>Gunneridae</taxon>
        <taxon>Pentapetalae</taxon>
        <taxon>rosids</taxon>
        <taxon>malvids</taxon>
        <taxon>Malvales</taxon>
        <taxon>Malvaceae</taxon>
        <taxon>Byttnerioideae</taxon>
        <taxon>Herrania</taxon>
    </lineage>
</organism>
<comment type="cofactor">
    <cofactor evidence="20">
        <name>[2Fe-2S] cluster</name>
        <dbReference type="ChEBI" id="CHEBI:190135"/>
    </cofactor>
</comment>
<dbReference type="FunFam" id="1.10.1060.10:FF:000001">
    <property type="entry name" value="Succinate dehydrogenase iron-sulfur subunit SdhB"/>
    <property type="match status" value="1"/>
</dbReference>
<dbReference type="NCBIfam" id="TIGR00384">
    <property type="entry name" value="dhsB"/>
    <property type="match status" value="1"/>
</dbReference>
<comment type="catalytic activity">
    <reaction evidence="21">
        <text>a quinone + succinate = fumarate + a quinol</text>
        <dbReference type="Rhea" id="RHEA:40523"/>
        <dbReference type="ChEBI" id="CHEBI:24646"/>
        <dbReference type="ChEBI" id="CHEBI:29806"/>
        <dbReference type="ChEBI" id="CHEBI:30031"/>
        <dbReference type="ChEBI" id="CHEBI:132124"/>
        <dbReference type="EC" id="1.3.5.1"/>
    </reaction>
</comment>
<comment type="cofactor">
    <cofactor evidence="2">
        <name>[4Fe-4S] cluster</name>
        <dbReference type="ChEBI" id="CHEBI:49883"/>
    </cofactor>
</comment>
<dbReference type="SUPFAM" id="SSF46548">
    <property type="entry name" value="alpha-helical ferredoxin"/>
    <property type="match status" value="1"/>
</dbReference>
<protein>
    <recommendedName>
        <fullName evidence="8">succinate dehydrogenase</fullName>
        <ecNumber evidence="8">1.3.5.1</ecNumber>
    </recommendedName>
    <alternativeName>
        <fullName evidence="19">Iron-sulfur subunit of complex II</fullName>
    </alternativeName>
</protein>
<dbReference type="GO" id="GO:0046872">
    <property type="term" value="F:metal ion binding"/>
    <property type="evidence" value="ECO:0007669"/>
    <property type="project" value="UniProtKB-KW"/>
</dbReference>
<feature type="compositionally biased region" description="Basic and acidic residues" evidence="22">
    <location>
        <begin position="12"/>
        <end position="24"/>
    </location>
</feature>
<dbReference type="GO" id="GO:0006099">
    <property type="term" value="P:tricarboxylic acid cycle"/>
    <property type="evidence" value="ECO:0007669"/>
    <property type="project" value="UniProtKB-KW"/>
</dbReference>
<keyword evidence="9" id="KW-0813">Transport</keyword>
<keyword evidence="12" id="KW-0001">2Fe-2S</keyword>
<evidence type="ECO:0000256" key="13">
    <source>
        <dbReference type="ARBA" id="ARBA00022723"/>
    </source>
</evidence>
<dbReference type="GO" id="GO:0045273">
    <property type="term" value="C:respiratory chain complex II (succinate dehydrogenase)"/>
    <property type="evidence" value="ECO:0007669"/>
    <property type="project" value="UniProtKB-ARBA"/>
</dbReference>
<keyword evidence="16" id="KW-0408">Iron</keyword>
<dbReference type="EC" id="1.3.5.1" evidence="8"/>
<proteinExistence type="inferred from homology"/>
<keyword evidence="14" id="KW-0249">Electron transport</keyword>
<evidence type="ECO:0000256" key="2">
    <source>
        <dbReference type="ARBA" id="ARBA00001966"/>
    </source>
</evidence>
<keyword evidence="10" id="KW-0004">4Fe-4S</keyword>
<comment type="cofactor">
    <cofactor evidence="1">
        <name>[3Fe-4S] cluster</name>
        <dbReference type="ChEBI" id="CHEBI:21137"/>
    </cofactor>
</comment>
<evidence type="ECO:0000256" key="15">
    <source>
        <dbReference type="ARBA" id="ARBA00023002"/>
    </source>
</evidence>
<evidence type="ECO:0000256" key="9">
    <source>
        <dbReference type="ARBA" id="ARBA00022448"/>
    </source>
</evidence>
<accession>A0A6J0ZMA6</accession>
<comment type="subunit">
    <text evidence="7">Component of complex II composed of eight subunits in plants: four classical SDH subunits SDH1, SDH2, SDH3 and SDH4 (a flavoprotein (FP), an iron-sulfur protein (IP), and a cytochrome b composed of a large and a small subunit.), as well as four subunits unknown in mitochondria from bacteria and heterotrophic eukaryotes.</text>
</comment>
<dbReference type="PANTHER" id="PTHR11921:SF40">
    <property type="entry name" value="SUCCINATE DEHYDROGENASE [UBIQUINONE] IRON-SULFUR SUBUNIT 3, MITOCHONDRIAL"/>
    <property type="match status" value="1"/>
</dbReference>
<comment type="function">
    <text evidence="3">Iron-sulfur protein (IP) subunit of succinate dehydrogenase (SDH) that is involved in complex II of the mitochondrial electron transport chain and is responsible for transferring electrons from succinate to ubiquinone (coenzyme Q).</text>
</comment>
<dbReference type="Proteomes" id="UP000504621">
    <property type="component" value="Unplaced"/>
</dbReference>
<sequence length="133" mass="15640">MKSIEPWLKTKRPSEDGREYRRSPADRKKLDGLYERIFCACGTTSCPSYWWNPEEYLGHAALLHANQLNSDSRDDFTEERLQALTEDFKRLYRCRTIKNCTIICPQNLNPADAIHKMMTKHMLSEPMERVESL</sequence>
<dbReference type="InterPro" id="IPR004489">
    <property type="entry name" value="Succ_DH/fum_Rdtase_Fe-S"/>
</dbReference>
<evidence type="ECO:0000313" key="23">
    <source>
        <dbReference type="Proteomes" id="UP000504621"/>
    </source>
</evidence>
<evidence type="ECO:0000256" key="17">
    <source>
        <dbReference type="ARBA" id="ARBA00023014"/>
    </source>
</evidence>
<comment type="similarity">
    <text evidence="6">Belongs to the succinate dehydrogenase/fumarate reductase iron-sulfur protein family.</text>
</comment>
<evidence type="ECO:0000256" key="6">
    <source>
        <dbReference type="ARBA" id="ARBA00009433"/>
    </source>
</evidence>
<dbReference type="OrthoDB" id="1696654at2759"/>
<gene>
    <name evidence="24" type="primary">LOC110410126</name>
</gene>
<evidence type="ECO:0000256" key="19">
    <source>
        <dbReference type="ARBA" id="ARBA00033304"/>
    </source>
</evidence>
<feature type="region of interest" description="Disordered" evidence="22">
    <location>
        <begin position="1"/>
        <end position="24"/>
    </location>
</feature>
<evidence type="ECO:0000256" key="3">
    <source>
        <dbReference type="ARBA" id="ARBA00002787"/>
    </source>
</evidence>
<dbReference type="GO" id="GO:0005743">
    <property type="term" value="C:mitochondrial inner membrane"/>
    <property type="evidence" value="ECO:0007669"/>
    <property type="project" value="UniProtKB-SubCell"/>
</dbReference>
<evidence type="ECO:0000313" key="24">
    <source>
        <dbReference type="RefSeq" id="XP_021275399.1"/>
    </source>
</evidence>
<evidence type="ECO:0000256" key="5">
    <source>
        <dbReference type="ARBA" id="ARBA00005163"/>
    </source>
</evidence>
<evidence type="ECO:0000256" key="20">
    <source>
        <dbReference type="ARBA" id="ARBA00034078"/>
    </source>
</evidence>
<dbReference type="GeneID" id="110410126"/>
<comment type="pathway">
    <text evidence="5">Carbohydrate metabolism; tricarboxylic acid cycle.</text>
</comment>
<dbReference type="AlphaFoldDB" id="A0A6J0ZMA6"/>
<dbReference type="PANTHER" id="PTHR11921">
    <property type="entry name" value="SUCCINATE DEHYDROGENASE IRON-SULFUR PROTEIN"/>
    <property type="match status" value="1"/>
</dbReference>
<dbReference type="GO" id="GO:0022904">
    <property type="term" value="P:respiratory electron transport chain"/>
    <property type="evidence" value="ECO:0007669"/>
    <property type="project" value="TreeGrafter"/>
</dbReference>